<evidence type="ECO:0000256" key="3">
    <source>
        <dbReference type="ARBA" id="ARBA00022827"/>
    </source>
</evidence>
<evidence type="ECO:0000259" key="9">
    <source>
        <dbReference type="Pfam" id="PF07992"/>
    </source>
</evidence>
<evidence type="ECO:0000256" key="1">
    <source>
        <dbReference type="ARBA" id="ARBA00009333"/>
    </source>
</evidence>
<accession>A0A1B7LFT7</accession>
<dbReference type="InterPro" id="IPR005982">
    <property type="entry name" value="Thioredox_Rdtase"/>
</dbReference>
<dbReference type="GO" id="GO:0005737">
    <property type="term" value="C:cytoplasm"/>
    <property type="evidence" value="ECO:0007669"/>
    <property type="project" value="InterPro"/>
</dbReference>
<dbReference type="SUPFAM" id="SSF51905">
    <property type="entry name" value="FAD/NAD(P)-binding domain"/>
    <property type="match status" value="1"/>
</dbReference>
<dbReference type="STRING" id="1838280.A6M21_08230"/>
<dbReference type="AlphaFoldDB" id="A0A1B7LFT7"/>
<keyword evidence="2 7" id="KW-0285">Flavoprotein</keyword>
<evidence type="ECO:0000256" key="5">
    <source>
        <dbReference type="ARBA" id="ARBA00023157"/>
    </source>
</evidence>
<dbReference type="PROSITE" id="PS00573">
    <property type="entry name" value="PYRIDINE_REDOX_2"/>
    <property type="match status" value="1"/>
</dbReference>
<comment type="catalytic activity">
    <reaction evidence="7">
        <text>[thioredoxin]-dithiol + NADP(+) = [thioredoxin]-disulfide + NADPH + H(+)</text>
        <dbReference type="Rhea" id="RHEA:20345"/>
        <dbReference type="Rhea" id="RHEA-COMP:10698"/>
        <dbReference type="Rhea" id="RHEA-COMP:10700"/>
        <dbReference type="ChEBI" id="CHEBI:15378"/>
        <dbReference type="ChEBI" id="CHEBI:29950"/>
        <dbReference type="ChEBI" id="CHEBI:50058"/>
        <dbReference type="ChEBI" id="CHEBI:57783"/>
        <dbReference type="ChEBI" id="CHEBI:58349"/>
        <dbReference type="EC" id="1.8.1.9"/>
    </reaction>
</comment>
<dbReference type="EMBL" id="LYVF01000111">
    <property type="protein sequence ID" value="OAT83508.1"/>
    <property type="molecule type" value="Genomic_DNA"/>
</dbReference>
<dbReference type="InterPro" id="IPR023753">
    <property type="entry name" value="FAD/NAD-binding_dom"/>
</dbReference>
<evidence type="ECO:0000256" key="7">
    <source>
        <dbReference type="RuleBase" id="RU003880"/>
    </source>
</evidence>
<keyword evidence="6 7" id="KW-0676">Redox-active center</keyword>
<dbReference type="NCBIfam" id="TIGR01292">
    <property type="entry name" value="TRX_reduct"/>
    <property type="match status" value="1"/>
</dbReference>
<dbReference type="PRINTS" id="PR00469">
    <property type="entry name" value="PNDRDTASEII"/>
</dbReference>
<feature type="domain" description="FAD/NAD(P)-binding" evidence="9">
    <location>
        <begin position="2"/>
        <end position="289"/>
    </location>
</feature>
<gene>
    <name evidence="10" type="ORF">A6M21_08230</name>
</gene>
<dbReference type="InterPro" id="IPR050097">
    <property type="entry name" value="Ferredoxin-NADP_redctase_2"/>
</dbReference>
<proteinExistence type="inferred from homology"/>
<dbReference type="EC" id="1.8.1.9" evidence="7"/>
<organism evidence="10 11">
    <name type="scientific">Desulfotomaculum copahuensis</name>
    <dbReference type="NCBI Taxonomy" id="1838280"/>
    <lineage>
        <taxon>Bacteria</taxon>
        <taxon>Bacillati</taxon>
        <taxon>Bacillota</taxon>
        <taxon>Clostridia</taxon>
        <taxon>Eubacteriales</taxon>
        <taxon>Desulfotomaculaceae</taxon>
        <taxon>Desulfotomaculum</taxon>
    </lineage>
</organism>
<comment type="caution">
    <text evidence="10">The sequence shown here is derived from an EMBL/GenBank/DDBJ whole genome shotgun (WGS) entry which is preliminary data.</text>
</comment>
<keyword evidence="11" id="KW-1185">Reference proteome</keyword>
<dbReference type="Proteomes" id="UP000078532">
    <property type="component" value="Unassembled WGS sequence"/>
</dbReference>
<dbReference type="GO" id="GO:0019430">
    <property type="term" value="P:removal of superoxide radicals"/>
    <property type="evidence" value="ECO:0007669"/>
    <property type="project" value="UniProtKB-UniRule"/>
</dbReference>
<comment type="similarity">
    <text evidence="1 7">Belongs to the class-II pyridine nucleotide-disulfide oxidoreductase family.</text>
</comment>
<comment type="cofactor">
    <cofactor evidence="8">
        <name>FAD</name>
        <dbReference type="ChEBI" id="CHEBI:57692"/>
    </cofactor>
    <text evidence="8">Binds 1 FAD per subunit.</text>
</comment>
<dbReference type="RefSeq" id="WP_066667517.1">
    <property type="nucleotide sequence ID" value="NZ_LYVF01000111.1"/>
</dbReference>
<keyword evidence="8" id="KW-0521">NADP</keyword>
<comment type="subunit">
    <text evidence="7">Homodimer.</text>
</comment>
<evidence type="ECO:0000313" key="11">
    <source>
        <dbReference type="Proteomes" id="UP000078532"/>
    </source>
</evidence>
<dbReference type="InterPro" id="IPR008255">
    <property type="entry name" value="Pyr_nucl-diS_OxRdtase_2_AS"/>
</dbReference>
<dbReference type="OrthoDB" id="9806179at2"/>
<keyword evidence="4 7" id="KW-0560">Oxidoreductase</keyword>
<keyword evidence="3 7" id="KW-0274">FAD</keyword>
<sequence length="303" mass="32627">MKDVIIIGGGPAGLSAGIYAARADMQALLIERAMTGGLAASTERIENYPGYPEGIGGPELMSKMDEQARHFGLEVTNTAVEEIRKEDNLFTIKTEDGELQAKTVILATGAYPRLLNVKGEQELLGRGISFCATCDGAFFRNRSVAVIGGGDAAVEEAMFLTRFASRVYIVHRRDQLRATKIVQQRAFKNDKIEFVWNSVVDQVIGEDKVAGVLLKNVQTGDTRRLDVDGVFIYVGYQPNSKLVSSLAGLDERGYVITGEDMATSCPGLFAAGDVRRKSLRQVVTAVADGAVAAVSAEKFIAQG</sequence>
<keyword evidence="5" id="KW-1015">Disulfide bond</keyword>
<evidence type="ECO:0000256" key="4">
    <source>
        <dbReference type="ARBA" id="ARBA00023002"/>
    </source>
</evidence>
<dbReference type="GO" id="GO:0004791">
    <property type="term" value="F:thioredoxin-disulfide reductase (NADPH) activity"/>
    <property type="evidence" value="ECO:0007669"/>
    <property type="project" value="UniProtKB-UniRule"/>
</dbReference>
<evidence type="ECO:0000313" key="10">
    <source>
        <dbReference type="EMBL" id="OAT83508.1"/>
    </source>
</evidence>
<dbReference type="PRINTS" id="PR00368">
    <property type="entry name" value="FADPNR"/>
</dbReference>
<evidence type="ECO:0000256" key="2">
    <source>
        <dbReference type="ARBA" id="ARBA00022630"/>
    </source>
</evidence>
<dbReference type="Pfam" id="PF07992">
    <property type="entry name" value="Pyr_redox_2"/>
    <property type="match status" value="1"/>
</dbReference>
<evidence type="ECO:0000256" key="6">
    <source>
        <dbReference type="ARBA" id="ARBA00023284"/>
    </source>
</evidence>
<dbReference type="InterPro" id="IPR036188">
    <property type="entry name" value="FAD/NAD-bd_sf"/>
</dbReference>
<reference evidence="10 11" key="1">
    <citation type="submission" date="2016-04" db="EMBL/GenBank/DDBJ databases">
        <authorList>
            <person name="Evans L.H."/>
            <person name="Alamgir A."/>
            <person name="Owens N."/>
            <person name="Weber N.D."/>
            <person name="Virtaneva K."/>
            <person name="Barbian K."/>
            <person name="Babar A."/>
            <person name="Rosenke K."/>
        </authorList>
    </citation>
    <scope>NUCLEOTIDE SEQUENCE [LARGE SCALE GENOMIC DNA]</scope>
    <source>
        <strain evidence="10 11">LMa1</strain>
    </source>
</reference>
<protein>
    <recommendedName>
        <fullName evidence="7">Thioredoxin reductase</fullName>
        <ecNumber evidence="7">1.8.1.9</ecNumber>
    </recommendedName>
</protein>
<evidence type="ECO:0000256" key="8">
    <source>
        <dbReference type="RuleBase" id="RU003881"/>
    </source>
</evidence>
<dbReference type="PANTHER" id="PTHR48105">
    <property type="entry name" value="THIOREDOXIN REDUCTASE 1-RELATED-RELATED"/>
    <property type="match status" value="1"/>
</dbReference>
<dbReference type="Gene3D" id="3.50.50.60">
    <property type="entry name" value="FAD/NAD(P)-binding domain"/>
    <property type="match status" value="2"/>
</dbReference>
<name>A0A1B7LFT7_9FIRM</name>